<evidence type="ECO:0000313" key="3">
    <source>
        <dbReference type="EMBL" id="GAA4091021.1"/>
    </source>
</evidence>
<evidence type="ECO:0000313" key="4">
    <source>
        <dbReference type="Proteomes" id="UP001500392"/>
    </source>
</evidence>
<dbReference type="Gene3D" id="2.60.40.1080">
    <property type="match status" value="5"/>
</dbReference>
<reference evidence="4" key="1">
    <citation type="journal article" date="2019" name="Int. J. Syst. Evol. Microbiol.">
        <title>The Global Catalogue of Microorganisms (GCM) 10K type strain sequencing project: providing services to taxonomists for standard genome sequencing and annotation.</title>
        <authorList>
            <consortium name="The Broad Institute Genomics Platform"/>
            <consortium name="The Broad Institute Genome Sequencing Center for Infectious Disease"/>
            <person name="Wu L."/>
            <person name="Ma J."/>
        </authorList>
    </citation>
    <scope>NUCLEOTIDE SEQUENCE [LARGE SCALE GENOMIC DNA]</scope>
    <source>
        <strain evidence="4">JCM 17304</strain>
    </source>
</reference>
<feature type="region of interest" description="Disordered" evidence="1">
    <location>
        <begin position="128"/>
        <end position="165"/>
    </location>
</feature>
<dbReference type="SMART" id="SM00635">
    <property type="entry name" value="BID_2"/>
    <property type="match status" value="4"/>
</dbReference>
<proteinExistence type="predicted"/>
<name>A0ABP7WLM1_9GAMM</name>
<dbReference type="RefSeq" id="WP_344933691.1">
    <property type="nucleotide sequence ID" value="NZ_BAABDM010000002.1"/>
</dbReference>
<dbReference type="EMBL" id="BAABDM010000002">
    <property type="protein sequence ID" value="GAA4091021.1"/>
    <property type="molecule type" value="Genomic_DNA"/>
</dbReference>
<keyword evidence="4" id="KW-1185">Reference proteome</keyword>
<accession>A0ABP7WLM1</accession>
<feature type="domain" description="BIG2" evidence="2">
    <location>
        <begin position="186"/>
        <end position="268"/>
    </location>
</feature>
<feature type="domain" description="BIG2" evidence="2">
    <location>
        <begin position="39"/>
        <end position="118"/>
    </location>
</feature>
<dbReference type="InterPro" id="IPR008964">
    <property type="entry name" value="Invasin/intimin_cell_adhesion"/>
</dbReference>
<organism evidence="3 4">
    <name type="scientific">Zhongshania borealis</name>
    <dbReference type="NCBI Taxonomy" id="889488"/>
    <lineage>
        <taxon>Bacteria</taxon>
        <taxon>Pseudomonadati</taxon>
        <taxon>Pseudomonadota</taxon>
        <taxon>Gammaproteobacteria</taxon>
        <taxon>Cellvibrionales</taxon>
        <taxon>Spongiibacteraceae</taxon>
        <taxon>Zhongshania</taxon>
    </lineage>
</organism>
<comment type="caution">
    <text evidence="3">The sequence shown here is derived from an EMBL/GenBank/DDBJ whole genome shotgun (WGS) entry which is preliminary data.</text>
</comment>
<gene>
    <name evidence="3" type="ORF">GCM10022414_12790</name>
</gene>
<dbReference type="Proteomes" id="UP001500392">
    <property type="component" value="Unassembled WGS sequence"/>
</dbReference>
<evidence type="ECO:0000256" key="1">
    <source>
        <dbReference type="SAM" id="MobiDB-lite"/>
    </source>
</evidence>
<feature type="compositionally biased region" description="Polar residues" evidence="1">
    <location>
        <begin position="156"/>
        <end position="165"/>
    </location>
</feature>
<dbReference type="InterPro" id="IPR003343">
    <property type="entry name" value="Big_2"/>
</dbReference>
<feature type="domain" description="BIG2" evidence="2">
    <location>
        <begin position="468"/>
        <end position="551"/>
    </location>
</feature>
<feature type="compositionally biased region" description="Polar residues" evidence="1">
    <location>
        <begin position="132"/>
        <end position="141"/>
    </location>
</feature>
<feature type="domain" description="BIG2" evidence="2">
    <location>
        <begin position="376"/>
        <end position="463"/>
    </location>
</feature>
<sequence>MQFILNYFHRSISATLLFIGIAALLSACGGGSSGTPRTSVTALTLSPQTVQFDKGDTYKFTASLSSPSGSAEDVSDKVSWTSSNETVASVDSSGLVSGLSAGTTTITVVYQGKKAYTVTDGVTITEPEPDTAQASEQSVTANAGAPNISGKEAKSAPTTPNQHNVHANSLHQLSSKKATLAVSDAILESITVTPASTTIAAGYAQQYTATAIYSDASTQDITNIVSWSANDSELDINDMDGLVTTPTDAAGELIYISASLGELISNPAKLRVSSAILESITIESPNADSDEMPARSELQFAAIGHFSDGSILDLTNACHWSIVEEFPDDIDVSVGEISNDADSIGRLNTFSPGTLVVGATLGAMNAEYPVAVNNAVLTGLSLNPPAVAIPTNSQQQLSLIAYYSDNTSRDVSDAVKTVWSSSDSNIATVGNAGKSGLVISQDAVASTTITATYLDQTSPTILTVTPAVLESISLSELSPLALDSSQQISATGHYSDDSTRDISNQVTWFSTTGNVILSNANGSRGLATAMSEGRDIVSARFNGIETSGELIAN</sequence>
<dbReference type="SUPFAM" id="SSF49373">
    <property type="entry name" value="Invasin/intimin cell-adhesion fragments"/>
    <property type="match status" value="2"/>
</dbReference>
<dbReference type="Pfam" id="PF02368">
    <property type="entry name" value="Big_2"/>
    <property type="match status" value="1"/>
</dbReference>
<evidence type="ECO:0000259" key="2">
    <source>
        <dbReference type="SMART" id="SM00635"/>
    </source>
</evidence>
<protein>
    <recommendedName>
        <fullName evidence="2">BIG2 domain-containing protein</fullName>
    </recommendedName>
</protein>